<dbReference type="Proteomes" id="UP001489004">
    <property type="component" value="Unassembled WGS sequence"/>
</dbReference>
<evidence type="ECO:0000256" key="2">
    <source>
        <dbReference type="ARBA" id="ARBA00022448"/>
    </source>
</evidence>
<dbReference type="SUPFAM" id="SSF103473">
    <property type="entry name" value="MFS general substrate transporter"/>
    <property type="match status" value="1"/>
</dbReference>
<dbReference type="PROSITE" id="PS50850">
    <property type="entry name" value="MFS"/>
    <property type="match status" value="1"/>
</dbReference>
<evidence type="ECO:0000256" key="3">
    <source>
        <dbReference type="ARBA" id="ARBA00022692"/>
    </source>
</evidence>
<feature type="region of interest" description="Disordered" evidence="7">
    <location>
        <begin position="1"/>
        <end position="35"/>
    </location>
</feature>
<dbReference type="Gene3D" id="1.20.1250.20">
    <property type="entry name" value="MFS general substrate transporter like domains"/>
    <property type="match status" value="1"/>
</dbReference>
<dbReference type="GO" id="GO:0016020">
    <property type="term" value="C:membrane"/>
    <property type="evidence" value="ECO:0007669"/>
    <property type="project" value="UniProtKB-SubCell"/>
</dbReference>
<evidence type="ECO:0000256" key="5">
    <source>
        <dbReference type="ARBA" id="ARBA00023136"/>
    </source>
</evidence>
<comment type="subcellular location">
    <subcellularLocation>
        <location evidence="1">Membrane</location>
        <topology evidence="1">Multi-pass membrane protein</topology>
    </subcellularLocation>
</comment>
<name>A0AAW1QPP8_9CHLO</name>
<dbReference type="EMBL" id="JALJOR010000002">
    <property type="protein sequence ID" value="KAK9823402.1"/>
    <property type="molecule type" value="Genomic_DNA"/>
</dbReference>
<comment type="caution">
    <text evidence="10">The sequence shown here is derived from an EMBL/GenBank/DDBJ whole genome shotgun (WGS) entry which is preliminary data.</text>
</comment>
<keyword evidence="3 8" id="KW-0812">Transmembrane</keyword>
<gene>
    <name evidence="10" type="ORF">WJX72_002513</name>
</gene>
<feature type="transmembrane region" description="Helical" evidence="8">
    <location>
        <begin position="307"/>
        <end position="330"/>
    </location>
</feature>
<keyword evidence="5 8" id="KW-0472">Membrane</keyword>
<evidence type="ECO:0000313" key="11">
    <source>
        <dbReference type="Proteomes" id="UP001489004"/>
    </source>
</evidence>
<evidence type="ECO:0000256" key="8">
    <source>
        <dbReference type="SAM" id="Phobius"/>
    </source>
</evidence>
<dbReference type="InterPro" id="IPR036259">
    <property type="entry name" value="MFS_trans_sf"/>
</dbReference>
<feature type="domain" description="Major facilitator superfamily (MFS) profile" evidence="9">
    <location>
        <begin position="56"/>
        <end position="477"/>
    </location>
</feature>
<dbReference type="InterPro" id="IPR020846">
    <property type="entry name" value="MFS_dom"/>
</dbReference>
<proteinExistence type="inferred from homology"/>
<dbReference type="GO" id="GO:0022857">
    <property type="term" value="F:transmembrane transporter activity"/>
    <property type="evidence" value="ECO:0007669"/>
    <property type="project" value="InterPro"/>
</dbReference>
<protein>
    <recommendedName>
        <fullName evidence="9">Major facilitator superfamily (MFS) profile domain-containing protein</fullName>
    </recommendedName>
</protein>
<feature type="transmembrane region" description="Helical" evidence="8">
    <location>
        <begin position="180"/>
        <end position="198"/>
    </location>
</feature>
<dbReference type="PANTHER" id="PTHR23505:SF52">
    <property type="entry name" value="MAJOR FACILITATOR SUPERFAMILY PROTEIN"/>
    <property type="match status" value="1"/>
</dbReference>
<accession>A0AAW1QPP8</accession>
<dbReference type="AlphaFoldDB" id="A0AAW1QPP8"/>
<evidence type="ECO:0000256" key="7">
    <source>
        <dbReference type="SAM" id="MobiDB-lite"/>
    </source>
</evidence>
<evidence type="ECO:0000256" key="4">
    <source>
        <dbReference type="ARBA" id="ARBA00022989"/>
    </source>
</evidence>
<feature type="transmembrane region" description="Helical" evidence="8">
    <location>
        <begin position="463"/>
        <end position="485"/>
    </location>
</feature>
<keyword evidence="4 8" id="KW-1133">Transmembrane helix</keyword>
<feature type="transmembrane region" description="Helical" evidence="8">
    <location>
        <begin position="374"/>
        <end position="392"/>
    </location>
</feature>
<comment type="similarity">
    <text evidence="6">Belongs to the major facilitator superfamily. Spinster (TC 2.A.1.49) family.</text>
</comment>
<keyword evidence="2" id="KW-0813">Transport</keyword>
<dbReference type="PANTHER" id="PTHR23505">
    <property type="entry name" value="SPINSTER"/>
    <property type="match status" value="1"/>
</dbReference>
<dbReference type="InterPro" id="IPR011701">
    <property type="entry name" value="MFS"/>
</dbReference>
<evidence type="ECO:0000256" key="6">
    <source>
        <dbReference type="ARBA" id="ARBA00024338"/>
    </source>
</evidence>
<feature type="transmembrane region" description="Helical" evidence="8">
    <location>
        <begin position="274"/>
        <end position="301"/>
    </location>
</feature>
<dbReference type="Pfam" id="PF07690">
    <property type="entry name" value="MFS_1"/>
    <property type="match status" value="1"/>
</dbReference>
<reference evidence="10 11" key="1">
    <citation type="journal article" date="2024" name="Nat. Commun.">
        <title>Phylogenomics reveals the evolutionary origins of lichenization in chlorophyte algae.</title>
        <authorList>
            <person name="Puginier C."/>
            <person name="Libourel C."/>
            <person name="Otte J."/>
            <person name="Skaloud P."/>
            <person name="Haon M."/>
            <person name="Grisel S."/>
            <person name="Petersen M."/>
            <person name="Berrin J.G."/>
            <person name="Delaux P.M."/>
            <person name="Dal Grande F."/>
            <person name="Keller J."/>
        </authorList>
    </citation>
    <scope>NUCLEOTIDE SEQUENCE [LARGE SCALE GENOMIC DNA]</scope>
    <source>
        <strain evidence="10 11">SAG 2043</strain>
    </source>
</reference>
<evidence type="ECO:0000259" key="9">
    <source>
        <dbReference type="PROSITE" id="PS50850"/>
    </source>
</evidence>
<dbReference type="InterPro" id="IPR044770">
    <property type="entry name" value="MFS_spinster-like"/>
</dbReference>
<feature type="transmembrane region" description="Helical" evidence="8">
    <location>
        <begin position="342"/>
        <end position="362"/>
    </location>
</feature>
<evidence type="ECO:0000313" key="10">
    <source>
        <dbReference type="EMBL" id="KAK9823402.1"/>
    </source>
</evidence>
<organism evidence="10 11">
    <name type="scientific">[Myrmecia] bisecta</name>
    <dbReference type="NCBI Taxonomy" id="41462"/>
    <lineage>
        <taxon>Eukaryota</taxon>
        <taxon>Viridiplantae</taxon>
        <taxon>Chlorophyta</taxon>
        <taxon>core chlorophytes</taxon>
        <taxon>Trebouxiophyceae</taxon>
        <taxon>Trebouxiales</taxon>
        <taxon>Trebouxiaceae</taxon>
        <taxon>Myrmecia</taxon>
    </lineage>
</organism>
<dbReference type="CDD" id="cd17328">
    <property type="entry name" value="MFS_spinster_like"/>
    <property type="match status" value="1"/>
</dbReference>
<evidence type="ECO:0000256" key="1">
    <source>
        <dbReference type="ARBA" id="ARBA00004141"/>
    </source>
</evidence>
<sequence length="555" mass="59147">MEQEAVPTDIDPLCPEGDVGSAPVSPPAPALAARQTPRQTLANKLFIWVTNERVRTTFLINLASIMERVDEQLLPSVYRFVGRTFHARPTQLSYLTTCRAFVQAISSPLGGLLGHHYDRTRVITAGCLLWGCVTALFSQTTSITLGYMCWAVNGIGLSLVIPSSQSLVADYYREGDRGKAFGLLYLTGAVGGMLGALYGTNTAAIAAFGWQGSFLTVALASVSIGLLTHWFARDPHFSADGKRLHKDGEASGLHPATSVHGVFREIRSIVCIPTFCMIIVQGVVGSFPWNALVFFTFYLQLLGMSDIAASALMATFMAGTAMGGLIGGWLGDIASRQYPNHGRILVCQFSVFSGIPLSIVLFKLLPFDGSSSTVALYFFVLLLMGLLISWAAPACNSPIFAEIVPPHMRSMIYAFDRSFEGAIASMGAPIVSNLAEKVFGYTGTAETGEANAVQTDLDKARSLANALLVCTVVPWSLCLLFYSGLHLTYPRDRRAALLAAASAADVHIQLAANSGGTADTEAGDPPLSLSVIPALPREDAAEGETVKLIAPPLGA</sequence>
<keyword evidence="11" id="KW-1185">Reference proteome</keyword>
<feature type="transmembrane region" description="Helical" evidence="8">
    <location>
        <begin position="210"/>
        <end position="232"/>
    </location>
</feature>